<dbReference type="CDD" id="cd09993">
    <property type="entry name" value="HDAC_classIV"/>
    <property type="match status" value="1"/>
</dbReference>
<dbReference type="Proteomes" id="UP001219956">
    <property type="component" value="Unassembled WGS sequence"/>
</dbReference>
<protein>
    <submittedName>
        <fullName evidence="4">Histone deacetylase</fullName>
    </submittedName>
</protein>
<dbReference type="InterPro" id="IPR044150">
    <property type="entry name" value="HDAC_classIV"/>
</dbReference>
<comment type="caution">
    <text evidence="4">The sequence shown here is derived from an EMBL/GenBank/DDBJ whole genome shotgun (WGS) entry which is preliminary data.</text>
</comment>
<dbReference type="Pfam" id="PF00850">
    <property type="entry name" value="Hist_deacetyl"/>
    <property type="match status" value="1"/>
</dbReference>
<evidence type="ECO:0000256" key="1">
    <source>
        <dbReference type="ARBA" id="ARBA00005947"/>
    </source>
</evidence>
<dbReference type="InterPro" id="IPR023696">
    <property type="entry name" value="Ureohydrolase_dom_sf"/>
</dbReference>
<dbReference type="PANTHER" id="PTHR10625:SF19">
    <property type="entry name" value="HISTONE DEACETYLASE 12"/>
    <property type="match status" value="1"/>
</dbReference>
<keyword evidence="2" id="KW-0378">Hydrolase</keyword>
<dbReference type="PRINTS" id="PR01270">
    <property type="entry name" value="HDASUPER"/>
</dbReference>
<evidence type="ECO:0000313" key="4">
    <source>
        <dbReference type="EMBL" id="MDC7718806.1"/>
    </source>
</evidence>
<dbReference type="InterPro" id="IPR000286">
    <property type="entry name" value="HDACs"/>
</dbReference>
<dbReference type="PANTHER" id="PTHR10625">
    <property type="entry name" value="HISTONE DEACETYLASE HDAC1-RELATED"/>
    <property type="match status" value="1"/>
</dbReference>
<evidence type="ECO:0000256" key="2">
    <source>
        <dbReference type="ARBA" id="ARBA00022801"/>
    </source>
</evidence>
<sequence>MLIYRTDQFPMPLPAGHRFPAEKYALLGQAVAGMAPERLADAPAATPAELMLAHDADYVGRMLDGSIAPAIMREIGLPWSAALVERSCRSVGATLAAARSALQYGAGVNLAGGTHHAGHAKGGGFCVFNDVAVSIRVLQQEGRIRRAAVIDLDVHQGNGTAELFSGDARVFTLSLHGEKNFPFRRVASTLDVNLPDGTGDRAYLAALDQALATLAAGFQPDIVFYLAGADPYAGDRLGRLNLSRDGLMQRDARVFDLCEQKQWPLVVVMAGGYAVPIDDTVAIHCQTVRAILARHSMKGAV</sequence>
<keyword evidence="5" id="KW-1185">Reference proteome</keyword>
<organism evidence="4 5">
    <name type="scientific">Vogesella aquatica</name>
    <dbReference type="NCBI Taxonomy" id="2984206"/>
    <lineage>
        <taxon>Bacteria</taxon>
        <taxon>Pseudomonadati</taxon>
        <taxon>Pseudomonadota</taxon>
        <taxon>Betaproteobacteria</taxon>
        <taxon>Neisseriales</taxon>
        <taxon>Chromobacteriaceae</taxon>
        <taxon>Vogesella</taxon>
    </lineage>
</organism>
<evidence type="ECO:0000259" key="3">
    <source>
        <dbReference type="Pfam" id="PF00850"/>
    </source>
</evidence>
<feature type="domain" description="Histone deacetylase" evidence="3">
    <location>
        <begin position="33"/>
        <end position="277"/>
    </location>
</feature>
<name>A0ABT5J2V4_9NEIS</name>
<dbReference type="SUPFAM" id="SSF52768">
    <property type="entry name" value="Arginase/deacetylase"/>
    <property type="match status" value="1"/>
</dbReference>
<proteinExistence type="inferred from homology"/>
<dbReference type="EMBL" id="JAQQLF010000026">
    <property type="protein sequence ID" value="MDC7718806.1"/>
    <property type="molecule type" value="Genomic_DNA"/>
</dbReference>
<dbReference type="InterPro" id="IPR023801">
    <property type="entry name" value="His_deacetylse_dom"/>
</dbReference>
<dbReference type="RefSeq" id="WP_272753028.1">
    <property type="nucleotide sequence ID" value="NZ_JAQQLF010000026.1"/>
</dbReference>
<reference evidence="4 5" key="1">
    <citation type="submission" date="2023-01" db="EMBL/GenBank/DDBJ databases">
        <title>Novel species of the genus Vogesella isolated from rivers.</title>
        <authorList>
            <person name="Lu H."/>
        </authorList>
    </citation>
    <scope>NUCLEOTIDE SEQUENCE [LARGE SCALE GENOMIC DNA]</scope>
    <source>
        <strain evidence="4 5">DC21W</strain>
    </source>
</reference>
<accession>A0ABT5J2V4</accession>
<dbReference type="InterPro" id="IPR037138">
    <property type="entry name" value="His_deacetylse_dom_sf"/>
</dbReference>
<gene>
    <name evidence="4" type="ORF">PQU95_16520</name>
</gene>
<evidence type="ECO:0000313" key="5">
    <source>
        <dbReference type="Proteomes" id="UP001219956"/>
    </source>
</evidence>
<dbReference type="Gene3D" id="3.40.800.20">
    <property type="entry name" value="Histone deacetylase domain"/>
    <property type="match status" value="1"/>
</dbReference>
<comment type="similarity">
    <text evidence="1">Belongs to the histone deacetylase family.</text>
</comment>